<evidence type="ECO:0000313" key="2">
    <source>
        <dbReference type="Proteomes" id="UP000092377"/>
    </source>
</evidence>
<gene>
    <name evidence="1" type="ORF">AYY18_18970</name>
</gene>
<reference evidence="2" key="1">
    <citation type="submission" date="2016-06" db="EMBL/GenBank/DDBJ databases">
        <authorList>
            <person name="Butler K."/>
        </authorList>
    </citation>
    <scope>NUCLEOTIDE SEQUENCE [LARGE SCALE GENOMIC DNA]</scope>
    <source>
        <strain evidence="2">GCSL-Mp20</strain>
    </source>
</reference>
<organism evidence="1 2">
    <name type="scientific">Morganella psychrotolerans</name>
    <dbReference type="NCBI Taxonomy" id="368603"/>
    <lineage>
        <taxon>Bacteria</taxon>
        <taxon>Pseudomonadati</taxon>
        <taxon>Pseudomonadota</taxon>
        <taxon>Gammaproteobacteria</taxon>
        <taxon>Enterobacterales</taxon>
        <taxon>Morganellaceae</taxon>
        <taxon>Morganella</taxon>
    </lineage>
</organism>
<dbReference type="Proteomes" id="UP000092377">
    <property type="component" value="Unassembled WGS sequence"/>
</dbReference>
<dbReference type="EMBL" id="LZEY01000017">
    <property type="protein sequence ID" value="OBU09894.1"/>
    <property type="molecule type" value="Genomic_DNA"/>
</dbReference>
<keyword evidence="2" id="KW-1185">Reference proteome</keyword>
<protein>
    <submittedName>
        <fullName evidence="1">Uncharacterized protein</fullName>
    </submittedName>
</protein>
<comment type="caution">
    <text evidence="1">The sequence shown here is derived from an EMBL/GenBank/DDBJ whole genome shotgun (WGS) entry which is preliminary data.</text>
</comment>
<evidence type="ECO:0000313" key="1">
    <source>
        <dbReference type="EMBL" id="OBU09894.1"/>
    </source>
</evidence>
<accession>A0A1B8HKX1</accession>
<sequence>MIDAIDYPDWLPLAQTADKNMSMDTGFMTDQPQVGAPIFQKLTDDLKTTWNVTWILNRMQERAFAQWLRHPDYLDNCNRWFRMKIDIGGSGLQEQTLHFVGYPTQTSVQGAAITWTGQVICKKLHNDDDEFGDIIIEFPPPFGSWLDVIVTETLPKPEGE</sequence>
<name>A0A1B8HKX1_9GAMM</name>
<dbReference type="RefSeq" id="WP_067401920.1">
    <property type="nucleotide sequence ID" value="NZ_LZEY01000017.1"/>
</dbReference>
<proteinExistence type="predicted"/>
<dbReference type="AlphaFoldDB" id="A0A1B8HKX1"/>